<dbReference type="KEGG" id="pnu:Pnuc_1682"/>
<name>A4SZI1_POLAQ</name>
<dbReference type="HOGENOM" id="CLU_1883853_0_0_4"/>
<dbReference type="GeneID" id="31482071"/>
<keyword evidence="1" id="KW-1133">Transmembrane helix</keyword>
<dbReference type="Proteomes" id="UP000000231">
    <property type="component" value="Chromosome"/>
</dbReference>
<evidence type="ECO:0000256" key="1">
    <source>
        <dbReference type="SAM" id="Phobius"/>
    </source>
</evidence>
<feature type="transmembrane region" description="Helical" evidence="1">
    <location>
        <begin position="84"/>
        <end position="101"/>
    </location>
</feature>
<sequence length="135" mass="14809">MQFLRSKPLLLAALLLAIILQVLTPFLHAHTGRSSQFGLHLHVASTGFESANAPEVGKVYLTSATEESPEVGVPTSLQNEKFDLIALCFYALAFFILVYSASSGRQIYFFSVDRFAYQRYAQSSPPLSLAPPLAL</sequence>
<proteinExistence type="predicted"/>
<keyword evidence="1" id="KW-0812">Transmembrane</keyword>
<dbReference type="EMBL" id="CP000655">
    <property type="protein sequence ID" value="ABP34895.1"/>
    <property type="molecule type" value="Genomic_DNA"/>
</dbReference>
<dbReference type="RefSeq" id="WP_011903518.1">
    <property type="nucleotide sequence ID" value="NC_009379.1"/>
</dbReference>
<keyword evidence="1" id="KW-0472">Membrane</keyword>
<evidence type="ECO:0000313" key="2">
    <source>
        <dbReference type="EMBL" id="ABP34895.1"/>
    </source>
</evidence>
<accession>A4SZI1</accession>
<organism evidence="2 3">
    <name type="scientific">Polynucleobacter asymbioticus (strain DSM 18221 / CIP 109841 / QLW-P1DMWA-1)</name>
    <name type="common">Polynucleobacter necessarius subsp. asymbioticus</name>
    <dbReference type="NCBI Taxonomy" id="312153"/>
    <lineage>
        <taxon>Bacteria</taxon>
        <taxon>Pseudomonadati</taxon>
        <taxon>Pseudomonadota</taxon>
        <taxon>Betaproteobacteria</taxon>
        <taxon>Burkholderiales</taxon>
        <taxon>Burkholderiaceae</taxon>
        <taxon>Polynucleobacter</taxon>
    </lineage>
</organism>
<gene>
    <name evidence="2" type="ordered locus">Pnuc_1682</name>
</gene>
<reference evidence="2 3" key="1">
    <citation type="journal article" date="2012" name="Stand. Genomic Sci.">
        <title>Complete genome sequence of Polynucleobacter necessarius subsp. asymbioticus type strain (QLW-P1DMWA-1(T)).</title>
        <authorList>
            <person name="Meincke L."/>
            <person name="Copeland A."/>
            <person name="Lapidus A."/>
            <person name="Lucas S."/>
            <person name="Berry K.W."/>
            <person name="Del Rio T.G."/>
            <person name="Hammon N."/>
            <person name="Dalin E."/>
            <person name="Tice H."/>
            <person name="Pitluck S."/>
            <person name="Richardson P."/>
            <person name="Bruce D."/>
            <person name="Goodwin L."/>
            <person name="Han C."/>
            <person name="Tapia R."/>
            <person name="Detter J.C."/>
            <person name="Schmutz J."/>
            <person name="Brettin T."/>
            <person name="Larimer F."/>
            <person name="Land M."/>
            <person name="Hauser L."/>
            <person name="Kyrpides N.C."/>
            <person name="Ivanova N."/>
            <person name="Goker M."/>
            <person name="Woyke T."/>
            <person name="Wu Q.L."/>
            <person name="Pockl M."/>
            <person name="Hahn M.W."/>
            <person name="Klenk H.P."/>
        </authorList>
    </citation>
    <scope>NUCLEOTIDE SEQUENCE [LARGE SCALE GENOMIC DNA]</scope>
    <source>
        <strain evidence="3">DSM 18221 / CIP 109841 / QLW-P1DMWA-1</strain>
    </source>
</reference>
<protein>
    <submittedName>
        <fullName evidence="2">Uncharacterized protein</fullName>
    </submittedName>
</protein>
<dbReference type="AlphaFoldDB" id="A4SZI1"/>
<keyword evidence="3" id="KW-1185">Reference proteome</keyword>
<evidence type="ECO:0000313" key="3">
    <source>
        <dbReference type="Proteomes" id="UP000000231"/>
    </source>
</evidence>